<keyword evidence="3" id="KW-1185">Reference proteome</keyword>
<reference evidence="2" key="1">
    <citation type="submission" date="2020-03" db="EMBL/GenBank/DDBJ databases">
        <title>Genome of Pelagibius litoralis DSM 21314T.</title>
        <authorList>
            <person name="Wang G."/>
        </authorList>
    </citation>
    <scope>NUCLEOTIDE SEQUENCE</scope>
    <source>
        <strain evidence="2">DSM 21314</strain>
    </source>
</reference>
<comment type="caution">
    <text evidence="2">The sequence shown here is derived from an EMBL/GenBank/DDBJ whole genome shotgun (WGS) entry which is preliminary data.</text>
</comment>
<protein>
    <submittedName>
        <fullName evidence="2">Uncharacterized protein</fullName>
    </submittedName>
</protein>
<organism evidence="2 3">
    <name type="scientific">Pelagibius litoralis</name>
    <dbReference type="NCBI Taxonomy" id="374515"/>
    <lineage>
        <taxon>Bacteria</taxon>
        <taxon>Pseudomonadati</taxon>
        <taxon>Pseudomonadota</taxon>
        <taxon>Alphaproteobacteria</taxon>
        <taxon>Rhodospirillales</taxon>
        <taxon>Rhodovibrionaceae</taxon>
        <taxon>Pelagibius</taxon>
    </lineage>
</organism>
<accession>A0A967KDK0</accession>
<feature type="region of interest" description="Disordered" evidence="1">
    <location>
        <begin position="1"/>
        <end position="69"/>
    </location>
</feature>
<dbReference type="RefSeq" id="WP_167231425.1">
    <property type="nucleotide sequence ID" value="NZ_JAAQPH010000038.1"/>
</dbReference>
<name>A0A967KDK0_9PROT</name>
<gene>
    <name evidence="2" type="ORF">HBA54_27275</name>
</gene>
<evidence type="ECO:0000313" key="2">
    <source>
        <dbReference type="EMBL" id="NIA72297.1"/>
    </source>
</evidence>
<dbReference type="Proteomes" id="UP000761264">
    <property type="component" value="Unassembled WGS sequence"/>
</dbReference>
<evidence type="ECO:0000256" key="1">
    <source>
        <dbReference type="SAM" id="MobiDB-lite"/>
    </source>
</evidence>
<sequence>MSREKWKSRNPVGALKPTACRPSQGRFTQPPPTQERRPVVAKNIAKEAANGTSGEGATAKHNSKVREERFQDAMQRTFALDQQIEALIEEHIKPLREDKREIKSKLSEDFNVTATTFNARYAPYKFEAKARANGDEASIDLLREIFEATPVGGQMDFVNALKPEGSAATH</sequence>
<evidence type="ECO:0000313" key="3">
    <source>
        <dbReference type="Proteomes" id="UP000761264"/>
    </source>
</evidence>
<dbReference type="AlphaFoldDB" id="A0A967KDK0"/>
<dbReference type="EMBL" id="JAAQPH010000038">
    <property type="protein sequence ID" value="NIA72297.1"/>
    <property type="molecule type" value="Genomic_DNA"/>
</dbReference>
<proteinExistence type="predicted"/>